<dbReference type="Proteomes" id="UP000663868">
    <property type="component" value="Unassembled WGS sequence"/>
</dbReference>
<proteinExistence type="predicted"/>
<protein>
    <submittedName>
        <fullName evidence="2">Uncharacterized protein</fullName>
    </submittedName>
</protein>
<dbReference type="EMBL" id="CAJOBB010010206">
    <property type="protein sequence ID" value="CAF4241115.1"/>
    <property type="molecule type" value="Genomic_DNA"/>
</dbReference>
<organism evidence="2 3">
    <name type="scientific">Adineta steineri</name>
    <dbReference type="NCBI Taxonomy" id="433720"/>
    <lineage>
        <taxon>Eukaryota</taxon>
        <taxon>Metazoa</taxon>
        <taxon>Spiralia</taxon>
        <taxon>Gnathifera</taxon>
        <taxon>Rotifera</taxon>
        <taxon>Eurotatoria</taxon>
        <taxon>Bdelloidea</taxon>
        <taxon>Adinetida</taxon>
        <taxon>Adinetidae</taxon>
        <taxon>Adineta</taxon>
    </lineage>
</organism>
<evidence type="ECO:0000256" key="1">
    <source>
        <dbReference type="SAM" id="Phobius"/>
    </source>
</evidence>
<name>A0A820E520_9BILA</name>
<gene>
    <name evidence="2" type="ORF">KXQ929_LOCUS42277</name>
</gene>
<keyword evidence="1" id="KW-1133">Transmembrane helix</keyword>
<evidence type="ECO:0000313" key="3">
    <source>
        <dbReference type="Proteomes" id="UP000663868"/>
    </source>
</evidence>
<reference evidence="2" key="1">
    <citation type="submission" date="2021-02" db="EMBL/GenBank/DDBJ databases">
        <authorList>
            <person name="Nowell W R."/>
        </authorList>
    </citation>
    <scope>NUCLEOTIDE SEQUENCE</scope>
</reference>
<evidence type="ECO:0000313" key="2">
    <source>
        <dbReference type="EMBL" id="CAF4241115.1"/>
    </source>
</evidence>
<sequence length="271" mass="30869">MIRNLVKRIWQKFLELNLFKKHSSNEHTLEKELLSTRIYLNALIVCVSIITIIVALIVRPVEKIEYKPSHEKFSKLIRKYPNTLHCPCSKSSTNYFKFVTTKVNFHQVCSSDFIQQAWIDKLFTNEKITSKSIDDARNTLSFFWQTIAGLCLTSNKSWNAVIANFEATSLTTPTAIAEQVIRIHAESALQNQIDLSNATSTRNLLALQRITRGDQIVSALQTNFYLSYPPTHLGPQNYLKMTARTFGNCTCSNIEGCPRPATFNDSYGHLV</sequence>
<feature type="non-terminal residue" evidence="2">
    <location>
        <position position="1"/>
    </location>
</feature>
<accession>A0A820E520</accession>
<comment type="caution">
    <text evidence="2">The sequence shown here is derived from an EMBL/GenBank/DDBJ whole genome shotgun (WGS) entry which is preliminary data.</text>
</comment>
<keyword evidence="1" id="KW-0812">Transmembrane</keyword>
<feature type="non-terminal residue" evidence="2">
    <location>
        <position position="271"/>
    </location>
</feature>
<feature type="transmembrane region" description="Helical" evidence="1">
    <location>
        <begin position="38"/>
        <end position="58"/>
    </location>
</feature>
<dbReference type="AlphaFoldDB" id="A0A820E520"/>
<keyword evidence="1" id="KW-0472">Membrane</keyword>